<dbReference type="OMA" id="MTHNAQE"/>
<dbReference type="InterPro" id="IPR029993">
    <property type="entry name" value="GAUT"/>
</dbReference>
<keyword evidence="2" id="KW-1185">Reference proteome</keyword>
<dbReference type="AlphaFoldDB" id="A0A7N0TLV0"/>
<protein>
    <submittedName>
        <fullName evidence="1">Uncharacterized protein</fullName>
    </submittedName>
</protein>
<dbReference type="Gramene" id="Kaladp0040s0098.1.v1.1">
    <property type="protein sequence ID" value="Kaladp0040s0098.1.v1.1.CDS.1"/>
    <property type="gene ID" value="Kaladp0040s0098.v1.1"/>
</dbReference>
<dbReference type="PANTHER" id="PTHR32116">
    <property type="entry name" value="GALACTURONOSYLTRANSFERASE 4-RELATED"/>
    <property type="match status" value="1"/>
</dbReference>
<sequence>MQKMKSMEATLVKASHVFSDCPAMVTKLRAMTHNAQEQVQAHRKHATHLVNLAGWPTPKGFHCHL</sequence>
<dbReference type="EnsemblPlants" id="Kaladp0040s0098.1.v1.1">
    <property type="protein sequence ID" value="Kaladp0040s0098.1.v1.1.CDS.1"/>
    <property type="gene ID" value="Kaladp0040s0098.v1.1"/>
</dbReference>
<evidence type="ECO:0000313" key="2">
    <source>
        <dbReference type="Proteomes" id="UP000594263"/>
    </source>
</evidence>
<organism evidence="1 2">
    <name type="scientific">Kalanchoe fedtschenkoi</name>
    <name type="common">Lavender scallops</name>
    <name type="synonym">South American air plant</name>
    <dbReference type="NCBI Taxonomy" id="63787"/>
    <lineage>
        <taxon>Eukaryota</taxon>
        <taxon>Viridiplantae</taxon>
        <taxon>Streptophyta</taxon>
        <taxon>Embryophyta</taxon>
        <taxon>Tracheophyta</taxon>
        <taxon>Spermatophyta</taxon>
        <taxon>Magnoliopsida</taxon>
        <taxon>eudicotyledons</taxon>
        <taxon>Gunneridae</taxon>
        <taxon>Pentapetalae</taxon>
        <taxon>Saxifragales</taxon>
        <taxon>Crassulaceae</taxon>
        <taxon>Kalanchoe</taxon>
    </lineage>
</organism>
<dbReference type="Proteomes" id="UP000594263">
    <property type="component" value="Unplaced"/>
</dbReference>
<reference evidence="1" key="1">
    <citation type="submission" date="2021-01" db="UniProtKB">
        <authorList>
            <consortium name="EnsemblPlants"/>
        </authorList>
    </citation>
    <scope>IDENTIFICATION</scope>
</reference>
<name>A0A7N0TLV0_KALFE</name>
<accession>A0A7N0TLV0</accession>
<dbReference type="GO" id="GO:0047262">
    <property type="term" value="F:polygalacturonate 4-alpha-galacturonosyltransferase activity"/>
    <property type="evidence" value="ECO:0007669"/>
    <property type="project" value="InterPro"/>
</dbReference>
<proteinExistence type="predicted"/>
<evidence type="ECO:0000313" key="1">
    <source>
        <dbReference type="EnsemblPlants" id="Kaladp0040s0098.1.v1.1.CDS.1"/>
    </source>
</evidence>
<dbReference type="PANTHER" id="PTHR32116:SF0">
    <property type="entry name" value="GALACTURONOSYLTRANSFERASE 6-RELATED"/>
    <property type="match status" value="1"/>
</dbReference>